<feature type="signal peptide" evidence="1">
    <location>
        <begin position="1"/>
        <end position="19"/>
    </location>
</feature>
<name>I4B645_TURPD</name>
<reference evidence="2 3" key="1">
    <citation type="submission" date="2012-06" db="EMBL/GenBank/DDBJ databases">
        <title>The complete chromosome of genome of Turneriella parva DSM 21527.</title>
        <authorList>
            <consortium name="US DOE Joint Genome Institute (JGI-PGF)"/>
            <person name="Lucas S."/>
            <person name="Han J."/>
            <person name="Lapidus A."/>
            <person name="Bruce D."/>
            <person name="Goodwin L."/>
            <person name="Pitluck S."/>
            <person name="Peters L."/>
            <person name="Kyrpides N."/>
            <person name="Mavromatis K."/>
            <person name="Ivanova N."/>
            <person name="Mikhailova N."/>
            <person name="Chertkov O."/>
            <person name="Detter J.C."/>
            <person name="Tapia R."/>
            <person name="Han C."/>
            <person name="Land M."/>
            <person name="Hauser L."/>
            <person name="Markowitz V."/>
            <person name="Cheng J.-F."/>
            <person name="Hugenholtz P."/>
            <person name="Woyke T."/>
            <person name="Wu D."/>
            <person name="Gronow S."/>
            <person name="Wellnitz S."/>
            <person name="Brambilla E."/>
            <person name="Klenk H.-P."/>
            <person name="Eisen J.A."/>
        </authorList>
    </citation>
    <scope>NUCLEOTIDE SEQUENCE [LARGE SCALE GENOMIC DNA]</scope>
    <source>
        <strain evidence="3">ATCC BAA-1111 / DSM 21527 / NCTC 11395 / H</strain>
    </source>
</reference>
<dbReference type="Pfam" id="PF13181">
    <property type="entry name" value="TPR_8"/>
    <property type="match status" value="1"/>
</dbReference>
<protein>
    <submittedName>
        <fullName evidence="2">Tetratricopeptide TPR_1 repeat-containing protein</fullName>
    </submittedName>
</protein>
<dbReference type="STRING" id="869212.Turpa_2106"/>
<evidence type="ECO:0000256" key="1">
    <source>
        <dbReference type="SAM" id="SignalP"/>
    </source>
</evidence>
<keyword evidence="1" id="KW-0732">Signal</keyword>
<keyword evidence="3" id="KW-1185">Reference proteome</keyword>
<feature type="chain" id="PRO_5003685934" evidence="1">
    <location>
        <begin position="20"/>
        <end position="223"/>
    </location>
</feature>
<dbReference type="KEGG" id="tpx:Turpa_2106"/>
<dbReference type="AlphaFoldDB" id="I4B645"/>
<organism evidence="2 3">
    <name type="scientific">Turneriella parva (strain ATCC BAA-1111 / DSM 21527 / NCTC 11395 / H)</name>
    <name type="common">Leptospira parva</name>
    <dbReference type="NCBI Taxonomy" id="869212"/>
    <lineage>
        <taxon>Bacteria</taxon>
        <taxon>Pseudomonadati</taxon>
        <taxon>Spirochaetota</taxon>
        <taxon>Spirochaetia</taxon>
        <taxon>Leptospirales</taxon>
        <taxon>Leptospiraceae</taxon>
        <taxon>Turneriella</taxon>
    </lineage>
</organism>
<dbReference type="HOGENOM" id="CLU_1239697_0_0_12"/>
<accession>I4B645</accession>
<evidence type="ECO:0000313" key="2">
    <source>
        <dbReference type="EMBL" id="AFM12752.1"/>
    </source>
</evidence>
<dbReference type="SUPFAM" id="SSF48452">
    <property type="entry name" value="TPR-like"/>
    <property type="match status" value="1"/>
</dbReference>
<dbReference type="EMBL" id="CP002959">
    <property type="protein sequence ID" value="AFM12752.1"/>
    <property type="molecule type" value="Genomic_DNA"/>
</dbReference>
<dbReference type="PROSITE" id="PS51257">
    <property type="entry name" value="PROKAR_LIPOPROTEIN"/>
    <property type="match status" value="1"/>
</dbReference>
<proteinExistence type="predicted"/>
<dbReference type="SMART" id="SM00028">
    <property type="entry name" value="TPR"/>
    <property type="match status" value="2"/>
</dbReference>
<gene>
    <name evidence="2" type="ordered locus">Turpa_2106</name>
</gene>
<dbReference type="InterPro" id="IPR011990">
    <property type="entry name" value="TPR-like_helical_dom_sf"/>
</dbReference>
<dbReference type="InterPro" id="IPR019734">
    <property type="entry name" value="TPR_rpt"/>
</dbReference>
<sequence length="223" mass="25474">MRYTALLPMLLLLSACKPASEKAYEQNFSLRAARELDSTGNTELARYYLERARQDPAAHTEAENFSRRITERKLRTQDCLESKKTDLTINQYPRIRHKHLFQMGVCFEEAGDTARALKFYEMAENAASMQPQLFLRRALLHSRTGNNPAAAADFERAVSLNREYPPALFNLVLYRITAEQAEAAKAHLPELKSLKPNYADIAADALQHQAEIVTFMRGRNARR</sequence>
<dbReference type="Proteomes" id="UP000006048">
    <property type="component" value="Chromosome"/>
</dbReference>
<evidence type="ECO:0000313" key="3">
    <source>
        <dbReference type="Proteomes" id="UP000006048"/>
    </source>
</evidence>
<dbReference type="Gene3D" id="1.25.40.10">
    <property type="entry name" value="Tetratricopeptide repeat domain"/>
    <property type="match status" value="1"/>
</dbReference>